<feature type="region of interest" description="Disordered" evidence="8">
    <location>
        <begin position="1"/>
        <end position="53"/>
    </location>
</feature>
<sequence>MTDQQGAEQTASSLAEEALNQARARFSSSESPVTPEPESVKKKPGRKSIAPQTSNTLQDLQKTLWATADKMRANMDAAEYKHIVLGLIFLKYISDSFAGRRAELVRRFADGSDDYYLGSEDSKLLASELEERDYYKEVNVFWVPEVARWDSLRAAAKQVDIGKRIDEALAGIEAENPPLKNILDKRYARAQLPDGKLGELVDLISTIGFGGDAHQARDLLGQVYEYFLGQFASAEGKKGGQFYTPASIVKTLVAVLNPHHGKVYDPCCGSGGMFVQSEKFIEAHGGKLGDVSIYGQESNPTTWRLAAMNLAIRGIDFNLGREPADTFIRNQHSDLRADFVLANPPFNISDWWHGSLDGDPRWVYGSPPQVNANYAWLQHMLFHLKSSGRAGIVLANGSMSSSQNTEGDIRRAMVEADVVEVMVALPGQLFFNTQIPACLWFLAKQKVARPGEVLFIDARKLGNNVSRAQIELLDSDIERIAQTVANWRGVPLDVGGEIAEYADIPGFCRSVRLAEIAEHGHVLTPGRYVGAEAMEDDDEAFADKMQNLTALLGEQLAKGTELDQLIRQKLGGMGYEL</sequence>
<evidence type="ECO:0000256" key="3">
    <source>
        <dbReference type="ARBA" id="ARBA00022603"/>
    </source>
</evidence>
<evidence type="ECO:0000259" key="9">
    <source>
        <dbReference type="Pfam" id="PF02384"/>
    </source>
</evidence>
<proteinExistence type="inferred from homology"/>
<organism evidence="11 12">
    <name type="scientific">Pseudomonas syringae pv. daphniphylli</name>
    <dbReference type="NCBI Taxonomy" id="264455"/>
    <lineage>
        <taxon>Bacteria</taxon>
        <taxon>Pseudomonadati</taxon>
        <taxon>Pseudomonadota</taxon>
        <taxon>Gammaproteobacteria</taxon>
        <taxon>Pseudomonadales</taxon>
        <taxon>Pseudomonadaceae</taxon>
        <taxon>Pseudomonas</taxon>
        <taxon>Pseudomonas syringae</taxon>
    </lineage>
</organism>
<dbReference type="InterPro" id="IPR052916">
    <property type="entry name" value="Type-I_RE_MTase_Subunit"/>
</dbReference>
<feature type="domain" description="N6 adenine-specific DNA methyltransferase N-terminal" evidence="10">
    <location>
        <begin position="60"/>
        <end position="203"/>
    </location>
</feature>
<comment type="catalytic activity">
    <reaction evidence="7">
        <text>a 2'-deoxyadenosine in DNA + S-adenosyl-L-methionine = an N(6)-methyl-2'-deoxyadenosine in DNA + S-adenosyl-L-homocysteine + H(+)</text>
        <dbReference type="Rhea" id="RHEA:15197"/>
        <dbReference type="Rhea" id="RHEA-COMP:12418"/>
        <dbReference type="Rhea" id="RHEA-COMP:12419"/>
        <dbReference type="ChEBI" id="CHEBI:15378"/>
        <dbReference type="ChEBI" id="CHEBI:57856"/>
        <dbReference type="ChEBI" id="CHEBI:59789"/>
        <dbReference type="ChEBI" id="CHEBI:90615"/>
        <dbReference type="ChEBI" id="CHEBI:90616"/>
        <dbReference type="EC" id="2.1.1.72"/>
    </reaction>
</comment>
<evidence type="ECO:0000256" key="4">
    <source>
        <dbReference type="ARBA" id="ARBA00022679"/>
    </source>
</evidence>
<accession>A0A9X0GZ06</accession>
<evidence type="ECO:0000313" key="11">
    <source>
        <dbReference type="EMBL" id="KPX05177.1"/>
    </source>
</evidence>
<gene>
    <name evidence="11" type="ORF">ALO73_01927</name>
</gene>
<dbReference type="Gene3D" id="3.40.50.150">
    <property type="entry name" value="Vaccinia Virus protein VP39"/>
    <property type="match status" value="1"/>
</dbReference>
<dbReference type="GO" id="GO:0009007">
    <property type="term" value="F:site-specific DNA-methyltransferase (adenine-specific) activity"/>
    <property type="evidence" value="ECO:0007669"/>
    <property type="project" value="UniProtKB-EC"/>
</dbReference>
<comment type="similarity">
    <text evidence="1">Belongs to the N(4)/N(6)-methyltransferase family.</text>
</comment>
<dbReference type="PRINTS" id="PR00507">
    <property type="entry name" value="N12N6MTFRASE"/>
</dbReference>
<dbReference type="InterPro" id="IPR003356">
    <property type="entry name" value="DNA_methylase_A-5"/>
</dbReference>
<dbReference type="AlphaFoldDB" id="A0A9X0GZ06"/>
<dbReference type="GO" id="GO:0003677">
    <property type="term" value="F:DNA binding"/>
    <property type="evidence" value="ECO:0007669"/>
    <property type="project" value="InterPro"/>
</dbReference>
<comment type="caution">
    <text evidence="11">The sequence shown here is derived from an EMBL/GenBank/DDBJ whole genome shotgun (WGS) entry which is preliminary data.</text>
</comment>
<evidence type="ECO:0000256" key="6">
    <source>
        <dbReference type="ARBA" id="ARBA00022747"/>
    </source>
</evidence>
<dbReference type="GO" id="GO:0032259">
    <property type="term" value="P:methylation"/>
    <property type="evidence" value="ECO:0007669"/>
    <property type="project" value="UniProtKB-KW"/>
</dbReference>
<keyword evidence="3" id="KW-0489">Methyltransferase</keyword>
<dbReference type="InterPro" id="IPR029063">
    <property type="entry name" value="SAM-dependent_MTases_sf"/>
</dbReference>
<dbReference type="Proteomes" id="UP000050345">
    <property type="component" value="Unassembled WGS sequence"/>
</dbReference>
<dbReference type="EMBL" id="LJQF01000445">
    <property type="protein sequence ID" value="KPX05177.1"/>
    <property type="molecule type" value="Genomic_DNA"/>
</dbReference>
<dbReference type="Gene3D" id="1.20.1260.30">
    <property type="match status" value="1"/>
</dbReference>
<dbReference type="PANTHER" id="PTHR42998:SF1">
    <property type="entry name" value="TYPE I RESTRICTION ENZYME HINDI METHYLASE SUBUNIT"/>
    <property type="match status" value="1"/>
</dbReference>
<dbReference type="EC" id="2.1.1.72" evidence="2"/>
<dbReference type="GO" id="GO:0008170">
    <property type="term" value="F:N-methyltransferase activity"/>
    <property type="evidence" value="ECO:0007669"/>
    <property type="project" value="InterPro"/>
</dbReference>
<dbReference type="Pfam" id="PF12161">
    <property type="entry name" value="HsdM_N"/>
    <property type="match status" value="1"/>
</dbReference>
<evidence type="ECO:0000256" key="7">
    <source>
        <dbReference type="ARBA" id="ARBA00047942"/>
    </source>
</evidence>
<dbReference type="PANTHER" id="PTHR42998">
    <property type="entry name" value="TYPE I RESTRICTION ENZYME HINDVIIP M PROTEIN-RELATED"/>
    <property type="match status" value="1"/>
</dbReference>
<protein>
    <recommendedName>
        <fullName evidence="2">site-specific DNA-methyltransferase (adenine-specific)</fullName>
        <ecNumber evidence="2">2.1.1.72</ecNumber>
    </recommendedName>
</protein>
<evidence type="ECO:0000256" key="1">
    <source>
        <dbReference type="ARBA" id="ARBA00006594"/>
    </source>
</evidence>
<dbReference type="RefSeq" id="WP_044322204.1">
    <property type="nucleotide sequence ID" value="NZ_JYHD01000124.1"/>
</dbReference>
<evidence type="ECO:0000259" key="10">
    <source>
        <dbReference type="Pfam" id="PF12161"/>
    </source>
</evidence>
<keyword evidence="4" id="KW-0808">Transferase</keyword>
<dbReference type="FunFam" id="3.40.50.150:FF:000240">
    <property type="entry name" value="Type I restriction-modification system, M subunit"/>
    <property type="match status" value="1"/>
</dbReference>
<feature type="domain" description="DNA methylase adenine-specific" evidence="9">
    <location>
        <begin position="216"/>
        <end position="537"/>
    </location>
</feature>
<evidence type="ECO:0000256" key="8">
    <source>
        <dbReference type="SAM" id="MobiDB-lite"/>
    </source>
</evidence>
<dbReference type="Pfam" id="PF02384">
    <property type="entry name" value="N6_Mtase"/>
    <property type="match status" value="1"/>
</dbReference>
<feature type="compositionally biased region" description="Low complexity" evidence="8">
    <location>
        <begin position="27"/>
        <end position="37"/>
    </location>
</feature>
<name>A0A9X0GZ06_PSESX</name>
<evidence type="ECO:0000256" key="2">
    <source>
        <dbReference type="ARBA" id="ARBA00011900"/>
    </source>
</evidence>
<evidence type="ECO:0000256" key="5">
    <source>
        <dbReference type="ARBA" id="ARBA00022691"/>
    </source>
</evidence>
<dbReference type="InterPro" id="IPR022749">
    <property type="entry name" value="D12N6_MeTrfase_N"/>
</dbReference>
<feature type="compositionally biased region" description="Polar residues" evidence="8">
    <location>
        <begin position="1"/>
        <end position="13"/>
    </location>
</feature>
<dbReference type="GO" id="GO:0009307">
    <property type="term" value="P:DNA restriction-modification system"/>
    <property type="evidence" value="ECO:0007669"/>
    <property type="project" value="UniProtKB-KW"/>
</dbReference>
<dbReference type="SUPFAM" id="SSF53335">
    <property type="entry name" value="S-adenosyl-L-methionine-dependent methyltransferases"/>
    <property type="match status" value="1"/>
</dbReference>
<dbReference type="InterPro" id="IPR038333">
    <property type="entry name" value="T1MK-like_N_sf"/>
</dbReference>
<reference evidence="11 12" key="1">
    <citation type="submission" date="2015-09" db="EMBL/GenBank/DDBJ databases">
        <title>Genome announcement of multiple Pseudomonas syringae strains.</title>
        <authorList>
            <person name="Thakur S."/>
            <person name="Wang P.W."/>
            <person name="Gong Y."/>
            <person name="Weir B.S."/>
            <person name="Guttman D.S."/>
        </authorList>
    </citation>
    <scope>NUCLEOTIDE SEQUENCE [LARGE SCALE GENOMIC DNA]</scope>
    <source>
        <strain evidence="11 12">ICMP9757</strain>
    </source>
</reference>
<evidence type="ECO:0000313" key="12">
    <source>
        <dbReference type="Proteomes" id="UP000050345"/>
    </source>
</evidence>
<keyword evidence="5" id="KW-0949">S-adenosyl-L-methionine</keyword>
<keyword evidence="6" id="KW-0680">Restriction system</keyword>